<evidence type="ECO:0000256" key="4">
    <source>
        <dbReference type="ARBA" id="ARBA00022723"/>
    </source>
</evidence>
<protein>
    <submittedName>
        <fullName evidence="11">Pectate lyase</fullName>
        <ecNumber evidence="11">4.2.2.2</ecNumber>
    </submittedName>
</protein>
<dbReference type="PANTHER" id="PTHR40088">
    <property type="entry name" value="PECTATE LYASE (EUROFUNG)"/>
    <property type="match status" value="1"/>
</dbReference>
<evidence type="ECO:0000256" key="6">
    <source>
        <dbReference type="ARBA" id="ARBA00022837"/>
    </source>
</evidence>
<dbReference type="Pfam" id="PF22842">
    <property type="entry name" value="Pel9A-like_beta_helix"/>
    <property type="match status" value="1"/>
</dbReference>
<dbReference type="STRING" id="452637.Oter_1931"/>
<dbReference type="GO" id="GO:0030570">
    <property type="term" value="F:pectate lyase activity"/>
    <property type="evidence" value="ECO:0007669"/>
    <property type="project" value="UniProtKB-EC"/>
</dbReference>
<evidence type="ECO:0000259" key="10">
    <source>
        <dbReference type="Pfam" id="PF22842"/>
    </source>
</evidence>
<evidence type="ECO:0000256" key="1">
    <source>
        <dbReference type="ARBA" id="ARBA00001913"/>
    </source>
</evidence>
<dbReference type="CAZy" id="PL9">
    <property type="family name" value="Polysaccharide Lyase Family 9"/>
</dbReference>
<dbReference type="eggNOG" id="COG3401">
    <property type="taxonomic scope" value="Bacteria"/>
</dbReference>
<reference evidence="11 12" key="1">
    <citation type="journal article" date="2011" name="J. Bacteriol.">
        <title>Genome sequence of the verrucomicrobium Opitutus terrae PB90-1, an abundant inhabitant of rice paddy soil ecosystems.</title>
        <authorList>
            <person name="van Passel M.W."/>
            <person name="Kant R."/>
            <person name="Palva A."/>
            <person name="Copeland A."/>
            <person name="Lucas S."/>
            <person name="Lapidus A."/>
            <person name="Glavina del Rio T."/>
            <person name="Pitluck S."/>
            <person name="Goltsman E."/>
            <person name="Clum A."/>
            <person name="Sun H."/>
            <person name="Schmutz J."/>
            <person name="Larimer F.W."/>
            <person name="Land M.L."/>
            <person name="Hauser L."/>
            <person name="Kyrpides N."/>
            <person name="Mikhailova N."/>
            <person name="Richardson P.P."/>
            <person name="Janssen P.H."/>
            <person name="de Vos W.M."/>
            <person name="Smidt H."/>
        </authorList>
    </citation>
    <scope>NUCLEOTIDE SEQUENCE [LARGE SCALE GENOMIC DNA]</scope>
    <source>
        <strain evidence="12">DSM 11246 / JCM 15787 / PB90-1</strain>
    </source>
</reference>
<evidence type="ECO:0000256" key="5">
    <source>
        <dbReference type="ARBA" id="ARBA00022729"/>
    </source>
</evidence>
<dbReference type="GO" id="GO:0046872">
    <property type="term" value="F:metal ion binding"/>
    <property type="evidence" value="ECO:0007669"/>
    <property type="project" value="UniProtKB-KW"/>
</dbReference>
<evidence type="ECO:0000256" key="8">
    <source>
        <dbReference type="ARBA" id="ARBA00038263"/>
    </source>
</evidence>
<dbReference type="GO" id="GO:0005576">
    <property type="term" value="C:extracellular region"/>
    <property type="evidence" value="ECO:0007669"/>
    <property type="project" value="UniProtKB-SubCell"/>
</dbReference>
<evidence type="ECO:0000256" key="7">
    <source>
        <dbReference type="ARBA" id="ARBA00023239"/>
    </source>
</evidence>
<feature type="domain" description="BT-4170-like C-terminal" evidence="9">
    <location>
        <begin position="375"/>
        <end position="422"/>
    </location>
</feature>
<keyword evidence="3" id="KW-0964">Secreted</keyword>
<name>B1ZY15_OPITP</name>
<comment type="similarity">
    <text evidence="8">Belongs to the polysaccharide lyase 9 family.</text>
</comment>
<dbReference type="RefSeq" id="WP_012374751.1">
    <property type="nucleotide sequence ID" value="NC_010571.1"/>
</dbReference>
<keyword evidence="5" id="KW-0732">Signal</keyword>
<dbReference type="Pfam" id="PF16380">
    <property type="entry name" value="BT_4170-like_C"/>
    <property type="match status" value="1"/>
</dbReference>
<comment type="subcellular location">
    <subcellularLocation>
        <location evidence="2">Secreted</location>
    </subcellularLocation>
</comment>
<evidence type="ECO:0000259" key="9">
    <source>
        <dbReference type="Pfam" id="PF16380"/>
    </source>
</evidence>
<dbReference type="SUPFAM" id="SSF51126">
    <property type="entry name" value="Pectin lyase-like"/>
    <property type="match status" value="1"/>
</dbReference>
<dbReference type="AlphaFoldDB" id="B1ZY15"/>
<dbReference type="KEGG" id="ote:Oter_1931"/>
<dbReference type="EC" id="4.2.2.2" evidence="11"/>
<keyword evidence="12" id="KW-1185">Reference proteome</keyword>
<dbReference type="EMBL" id="CP001032">
    <property type="protein sequence ID" value="ACB75214.1"/>
    <property type="molecule type" value="Genomic_DNA"/>
</dbReference>
<evidence type="ECO:0000256" key="2">
    <source>
        <dbReference type="ARBA" id="ARBA00004613"/>
    </source>
</evidence>
<dbReference type="InterPro" id="IPR011050">
    <property type="entry name" value="Pectin_lyase_fold/virulence"/>
</dbReference>
<evidence type="ECO:0000256" key="3">
    <source>
        <dbReference type="ARBA" id="ARBA00022525"/>
    </source>
</evidence>
<keyword evidence="4" id="KW-0479">Metal-binding</keyword>
<organism evidence="11 12">
    <name type="scientific">Opitutus terrae (strain DSM 11246 / JCM 15787 / PB90-1)</name>
    <dbReference type="NCBI Taxonomy" id="452637"/>
    <lineage>
        <taxon>Bacteria</taxon>
        <taxon>Pseudomonadati</taxon>
        <taxon>Verrucomicrobiota</taxon>
        <taxon>Opitutia</taxon>
        <taxon>Opitutales</taxon>
        <taxon>Opitutaceae</taxon>
        <taxon>Opitutus</taxon>
    </lineage>
</organism>
<evidence type="ECO:0000313" key="11">
    <source>
        <dbReference type="EMBL" id="ACB75214.1"/>
    </source>
</evidence>
<dbReference type="PANTHER" id="PTHR40088:SF1">
    <property type="entry name" value="PECTATE LYASE PEL9"/>
    <property type="match status" value="1"/>
</dbReference>
<dbReference type="InterPro" id="IPR032153">
    <property type="entry name" value="BT_4170-like_C"/>
</dbReference>
<dbReference type="InterPro" id="IPR012334">
    <property type="entry name" value="Pectin_lyas_fold"/>
</dbReference>
<keyword evidence="7 11" id="KW-0456">Lyase</keyword>
<keyword evidence="6" id="KW-0106">Calcium</keyword>
<dbReference type="InterPro" id="IPR053868">
    <property type="entry name" value="Pel9A-like_beta_helix"/>
</dbReference>
<sequence length="458" mass="49479">MRLGDPGSGVANGLRIMCVAMLTHAAVAAEFYVAPDGRDANPGTIEAPFGSVQRASSAARAGDTVFIRGGTYVMSEAQIAGRDGPYACVVMFERSGAPGRPIRYWAYPGERPVFDFSHVKPAGRRVTAFRVNGSWLHLRGLEVVGVQVTIKEHTQSICFDNRGSHNVYEALSLHDGMAIGLWIGGTASHNLVLNCDAYRNHDPVSEDGLGGNVDGFGYHGKKGSVGNVFRGGRAWFNSDDGFDFIHAEEAAVIEGCWAFYNGYSPEFRSLANGNGFKAGGFSRTPVDRLPDPIPRHVVRRSLAVRNKANGFYANHHVGGLDFIHNTGYRNRVNFNLLGREPSDNTTLIDGRGHRLKNNLGFAARENEVARLDLQRSDASGNSFTLPVEITAEDFLSVDEAELTKPRQPNGDLPRVRFLHLAPGSDAIDAGVDIGQPFNGAAPDLGAFEALQPPITAPH</sequence>
<proteinExistence type="inferred from homology"/>
<dbReference type="InterPro" id="IPR052052">
    <property type="entry name" value="Polysaccharide_Lyase_9"/>
</dbReference>
<accession>B1ZY15</accession>
<evidence type="ECO:0000313" key="12">
    <source>
        <dbReference type="Proteomes" id="UP000007013"/>
    </source>
</evidence>
<feature type="domain" description="Pel9A-like right handed beta-helix region" evidence="10">
    <location>
        <begin position="27"/>
        <end position="365"/>
    </location>
</feature>
<dbReference type="Proteomes" id="UP000007013">
    <property type="component" value="Chromosome"/>
</dbReference>
<gene>
    <name evidence="11" type="ordered locus">Oter_1931</name>
</gene>
<comment type="cofactor">
    <cofactor evidence="1">
        <name>Ca(2+)</name>
        <dbReference type="ChEBI" id="CHEBI:29108"/>
    </cofactor>
</comment>
<dbReference type="HOGENOM" id="CLU_030634_2_0_0"/>
<dbReference type="Gene3D" id="2.160.20.10">
    <property type="entry name" value="Single-stranded right-handed beta-helix, Pectin lyase-like"/>
    <property type="match status" value="1"/>
</dbReference>